<dbReference type="PANTHER" id="PTHR13710:SF154">
    <property type="entry name" value="RECQ HELICASE, PUTATIVE (AFU_ORTHOLOGUE AFUA_6G14720)-RELATED"/>
    <property type="match status" value="1"/>
</dbReference>
<dbReference type="GO" id="GO:0000724">
    <property type="term" value="P:double-strand break repair via homologous recombination"/>
    <property type="evidence" value="ECO:0007669"/>
    <property type="project" value="TreeGrafter"/>
</dbReference>
<evidence type="ECO:0000313" key="10">
    <source>
        <dbReference type="Proteomes" id="UP000521943"/>
    </source>
</evidence>
<dbReference type="Proteomes" id="UP000521943">
    <property type="component" value="Unassembled WGS sequence"/>
</dbReference>
<keyword evidence="2" id="KW-0547">Nucleotide-binding</keyword>
<dbReference type="EMBL" id="JACGCI010000002">
    <property type="protein sequence ID" value="KAF6765850.1"/>
    <property type="molecule type" value="Genomic_DNA"/>
</dbReference>
<dbReference type="PANTHER" id="PTHR13710">
    <property type="entry name" value="DNA HELICASE RECQ FAMILY MEMBER"/>
    <property type="match status" value="1"/>
</dbReference>
<feature type="domain" description="Helicase ATP-binding" evidence="7">
    <location>
        <begin position="35"/>
        <end position="210"/>
    </location>
</feature>
<evidence type="ECO:0000256" key="6">
    <source>
        <dbReference type="SAM" id="MobiDB-lite"/>
    </source>
</evidence>
<dbReference type="GO" id="GO:0005694">
    <property type="term" value="C:chromosome"/>
    <property type="evidence" value="ECO:0007669"/>
    <property type="project" value="TreeGrafter"/>
</dbReference>
<dbReference type="InterPro" id="IPR027417">
    <property type="entry name" value="P-loop_NTPase"/>
</dbReference>
<protein>
    <recommendedName>
        <fullName evidence="5">DNA 3'-5' helicase</fullName>
        <ecNumber evidence="5">5.6.2.4</ecNumber>
    </recommendedName>
</protein>
<dbReference type="PROSITE" id="PS51192">
    <property type="entry name" value="HELICASE_ATP_BIND_1"/>
    <property type="match status" value="1"/>
</dbReference>
<dbReference type="SMART" id="SM00490">
    <property type="entry name" value="HELICc"/>
    <property type="match status" value="1"/>
</dbReference>
<dbReference type="EC" id="5.6.2.4" evidence="5"/>
<dbReference type="InterPro" id="IPR001650">
    <property type="entry name" value="Helicase_C-like"/>
</dbReference>
<dbReference type="InterPro" id="IPR011545">
    <property type="entry name" value="DEAD/DEAH_box_helicase_dom"/>
</dbReference>
<evidence type="ECO:0000256" key="2">
    <source>
        <dbReference type="ARBA" id="ARBA00022741"/>
    </source>
</evidence>
<dbReference type="PROSITE" id="PS51194">
    <property type="entry name" value="HELICASE_CTER"/>
    <property type="match status" value="1"/>
</dbReference>
<comment type="catalytic activity">
    <reaction evidence="4">
        <text>Couples ATP hydrolysis with the unwinding of duplex DNA by translocating in the 3'-5' direction.</text>
        <dbReference type="EC" id="5.6.2.4"/>
    </reaction>
</comment>
<evidence type="ECO:0000256" key="5">
    <source>
        <dbReference type="ARBA" id="ARBA00034808"/>
    </source>
</evidence>
<evidence type="ECO:0000313" key="9">
    <source>
        <dbReference type="EMBL" id="KAF6765850.1"/>
    </source>
</evidence>
<evidence type="ECO:0000256" key="1">
    <source>
        <dbReference type="ARBA" id="ARBA00005446"/>
    </source>
</evidence>
<dbReference type="Pfam" id="PF00271">
    <property type="entry name" value="Helicase_C"/>
    <property type="match status" value="1"/>
</dbReference>
<keyword evidence="9" id="KW-0378">Hydrolase</keyword>
<evidence type="ECO:0000256" key="4">
    <source>
        <dbReference type="ARBA" id="ARBA00034617"/>
    </source>
</evidence>
<dbReference type="AlphaFoldDB" id="A0A8H6IHS0"/>
<accession>A0A8H6IHS0</accession>
<dbReference type="Pfam" id="PF00270">
    <property type="entry name" value="DEAD"/>
    <property type="match status" value="1"/>
</dbReference>
<organism evidence="9 10">
    <name type="scientific">Ephemerocybe angulata</name>
    <dbReference type="NCBI Taxonomy" id="980116"/>
    <lineage>
        <taxon>Eukaryota</taxon>
        <taxon>Fungi</taxon>
        <taxon>Dikarya</taxon>
        <taxon>Basidiomycota</taxon>
        <taxon>Agaricomycotina</taxon>
        <taxon>Agaricomycetes</taxon>
        <taxon>Agaricomycetidae</taxon>
        <taxon>Agaricales</taxon>
        <taxon>Agaricineae</taxon>
        <taxon>Psathyrellaceae</taxon>
        <taxon>Ephemerocybe</taxon>
    </lineage>
</organism>
<evidence type="ECO:0000259" key="7">
    <source>
        <dbReference type="PROSITE" id="PS51192"/>
    </source>
</evidence>
<comment type="caution">
    <text evidence="9">The sequence shown here is derived from an EMBL/GenBank/DDBJ whole genome shotgun (WGS) entry which is preliminary data.</text>
</comment>
<feature type="domain" description="Helicase C-terminal" evidence="8">
    <location>
        <begin position="254"/>
        <end position="399"/>
    </location>
</feature>
<dbReference type="InterPro" id="IPR014001">
    <property type="entry name" value="Helicase_ATP-bd"/>
</dbReference>
<proteinExistence type="inferred from homology"/>
<dbReference type="SMART" id="SM00487">
    <property type="entry name" value="DEXDc"/>
    <property type="match status" value="1"/>
</dbReference>
<dbReference type="Gene3D" id="3.40.50.300">
    <property type="entry name" value="P-loop containing nucleotide triphosphate hydrolases"/>
    <property type="match status" value="2"/>
</dbReference>
<name>A0A8H6IHS0_9AGAR</name>
<gene>
    <name evidence="9" type="ORF">DFP72DRAFT_1058410</name>
</gene>
<keyword evidence="10" id="KW-1185">Reference proteome</keyword>
<dbReference type="OrthoDB" id="10261556at2759"/>
<dbReference type="GO" id="GO:0005737">
    <property type="term" value="C:cytoplasm"/>
    <property type="evidence" value="ECO:0007669"/>
    <property type="project" value="TreeGrafter"/>
</dbReference>
<dbReference type="GO" id="GO:0003676">
    <property type="term" value="F:nucleic acid binding"/>
    <property type="evidence" value="ECO:0007669"/>
    <property type="project" value="InterPro"/>
</dbReference>
<dbReference type="GO" id="GO:0009378">
    <property type="term" value="F:four-way junction helicase activity"/>
    <property type="evidence" value="ECO:0007669"/>
    <property type="project" value="TreeGrafter"/>
</dbReference>
<feature type="region of interest" description="Disordered" evidence="6">
    <location>
        <begin position="387"/>
        <end position="407"/>
    </location>
</feature>
<evidence type="ECO:0000259" key="8">
    <source>
        <dbReference type="PROSITE" id="PS51194"/>
    </source>
</evidence>
<dbReference type="GO" id="GO:0043138">
    <property type="term" value="F:3'-5' DNA helicase activity"/>
    <property type="evidence" value="ECO:0007669"/>
    <property type="project" value="UniProtKB-EC"/>
</dbReference>
<dbReference type="SUPFAM" id="SSF52540">
    <property type="entry name" value="P-loop containing nucleoside triphosphate hydrolases"/>
    <property type="match status" value="1"/>
</dbReference>
<dbReference type="GO" id="GO:0005524">
    <property type="term" value="F:ATP binding"/>
    <property type="evidence" value="ECO:0007669"/>
    <property type="project" value="UniProtKB-KW"/>
</dbReference>
<dbReference type="GO" id="GO:0016787">
    <property type="term" value="F:hydrolase activity"/>
    <property type="evidence" value="ECO:0007669"/>
    <property type="project" value="UniProtKB-KW"/>
</dbReference>
<sequence length="448" mass="49745">MPTAPERGTPSVENIRDVSQKLLKKRPCLWQVRVAQHLARGKDVVCCVRTGAGKTLSFWLHLALSISQGLKKISLVVTPLNLLGKQNALDLTSYGIPAIAISKENASAEVFQAIGNGQYRAVIINPELLTDSDGEMSQLFGKSSFTSKLLNVIFDEGHCVSTWAGFRGAYGRVGMLRYMLPDIPFYVASATLPSTILADVLETLNMQRHRTEFIQHSNDRPDIYIKVQEMMSGVQTFKDLALCVPDGYTEASGPLDKFVAFFDKIVDTEGAVRYLRSRLPNHLAKKIRWFHATMTNEFRDEHLESFRSGETWGLCVTDAFGMGMDLPDIKLVIQYKATCDLCTLWQRFGRGARGLGTDAVAILLVEKKDLESERQAKAERAVKRAKAKEAGKVAKRKRNDNAPATPAKRVALADLTPSFPRNLPAPPIPLRLAELGSPRADTIYIKRL</sequence>
<reference evidence="9 10" key="1">
    <citation type="submission" date="2020-07" db="EMBL/GenBank/DDBJ databases">
        <title>Comparative genomics of pyrophilous fungi reveals a link between fire events and developmental genes.</title>
        <authorList>
            <consortium name="DOE Joint Genome Institute"/>
            <person name="Steindorff A.S."/>
            <person name="Carver A."/>
            <person name="Calhoun S."/>
            <person name="Stillman K."/>
            <person name="Liu H."/>
            <person name="Lipzen A."/>
            <person name="Pangilinan J."/>
            <person name="Labutti K."/>
            <person name="Bruns T.D."/>
            <person name="Grigoriev I.V."/>
        </authorList>
    </citation>
    <scope>NUCLEOTIDE SEQUENCE [LARGE SCALE GENOMIC DNA]</scope>
    <source>
        <strain evidence="9 10">CBS 144469</strain>
    </source>
</reference>
<evidence type="ECO:0000256" key="3">
    <source>
        <dbReference type="ARBA" id="ARBA00022840"/>
    </source>
</evidence>
<comment type="similarity">
    <text evidence="1">Belongs to the helicase family. RecQ subfamily.</text>
</comment>
<keyword evidence="3" id="KW-0067">ATP-binding</keyword>